<evidence type="ECO:0000256" key="16">
    <source>
        <dbReference type="ARBA" id="ARBA00049209"/>
    </source>
</evidence>
<comment type="similarity">
    <text evidence="17">Belongs to the NnrD/CARKD family.</text>
</comment>
<feature type="binding site" evidence="18">
    <location>
        <position position="88"/>
    </location>
    <ligand>
        <name>K(+)</name>
        <dbReference type="ChEBI" id="CHEBI:29103"/>
    </ligand>
</feature>
<sequence>MGWSEDFYFISKNTVPLAIQSQSFFYLCTVMKIFSAAQIRELDKYTIEHEPIKSIDLMERAAKAITRAIMDEWTDHSPVVVFAGPGNNGGDGLAVARLLAENGYTVSAYLFNVHNKLSEDCAANRQRLIDCKRLSAFNEISLNFDPPELSAETLVIDALFGSGINKPLMGGFASLVKYINQSACKVVSVDMPSGLMCEDNSYNIRANIVRADLTLSLQQMKLSMFFADCQQYIGRLRVLDIRLSPDYIRDTEVSHRVLEESEIRSMLLPRSDFAHKGDMGHALIIAGSHGMAGAAILATRACMRSGVGKVTAHTPKRNCAIMQVAVPEAVVQLDRDETYFSEGVNTDDFDAMAIGPGIGTNENTGIALIGQVNRAQCPVVLDADALNILANHQAWLQQLPKGIIMTPHPKELDRLTGTVSNSDGERLVQAQRLAERLEACILLKGHYSALCLPNGHVLFNGTGNSGMATAGSGDVLTGIITALLARGYNRVNACAVGMYLHGLAGDLAAKDVGKESLVATDIITYLPKAFMQLEE</sequence>
<comment type="similarity">
    <text evidence="3 19">In the N-terminal section; belongs to the NnrE/AIBP family.</text>
</comment>
<dbReference type="PANTHER" id="PTHR12592:SF0">
    <property type="entry name" value="ATP-DEPENDENT (S)-NAD(P)H-HYDRATE DEHYDRATASE"/>
    <property type="match status" value="1"/>
</dbReference>
<dbReference type="Proteomes" id="UP000245870">
    <property type="component" value="Unassembled WGS sequence"/>
</dbReference>
<comment type="function">
    <text evidence="17">Catalyzes the dehydration of the S-form of NAD(P)HX at the expense of ADP, which is converted to AMP. Together with NAD(P)HX epimerase, which catalyzes the epimerization of the S- and R-forms, the enzyme allows the repair of both epimers of NAD(P)HX, a damaged form of NAD(P)H that is a result of enzymatic or heat-dependent hydration.</text>
</comment>
<accession>A0A2U0U1D1</accession>
<dbReference type="InterPro" id="IPR029056">
    <property type="entry name" value="Ribokinase-like"/>
</dbReference>
<dbReference type="InterPro" id="IPR000631">
    <property type="entry name" value="CARKD"/>
</dbReference>
<evidence type="ECO:0000256" key="6">
    <source>
        <dbReference type="ARBA" id="ARBA00022741"/>
    </source>
</evidence>
<dbReference type="CDD" id="cd01171">
    <property type="entry name" value="YXKO-related"/>
    <property type="match status" value="1"/>
</dbReference>
<keyword evidence="5 18" id="KW-0479">Metal-binding</keyword>
<keyword evidence="6 17" id="KW-0547">Nucleotide-binding</keyword>
<evidence type="ECO:0000256" key="19">
    <source>
        <dbReference type="PIRNR" id="PIRNR017184"/>
    </source>
</evidence>
<evidence type="ECO:0000259" key="20">
    <source>
        <dbReference type="PROSITE" id="PS51383"/>
    </source>
</evidence>
<keyword evidence="10 17" id="KW-0520">NAD</keyword>
<comment type="caution">
    <text evidence="18">Lacks conserved residue(s) required for the propagation of feature annotation.</text>
</comment>
<evidence type="ECO:0000256" key="13">
    <source>
        <dbReference type="ARBA" id="ARBA00023268"/>
    </source>
</evidence>
<dbReference type="EC" id="5.1.99.6" evidence="19"/>
<dbReference type="GO" id="GO:0005524">
    <property type="term" value="F:ATP binding"/>
    <property type="evidence" value="ECO:0007669"/>
    <property type="project" value="UniProtKB-UniRule"/>
</dbReference>
<feature type="binding site" evidence="18">
    <location>
        <position position="157"/>
    </location>
    <ligand>
        <name>K(+)</name>
        <dbReference type="ChEBI" id="CHEBI:29103"/>
    </ligand>
</feature>
<dbReference type="GO" id="GO:0052856">
    <property type="term" value="F:NAD(P)HX epimerase activity"/>
    <property type="evidence" value="ECO:0007669"/>
    <property type="project" value="UniProtKB-UniRule"/>
</dbReference>
<feature type="binding site" evidence="17">
    <location>
        <position position="357"/>
    </location>
    <ligand>
        <name>(6S)-NADPHX</name>
        <dbReference type="ChEBI" id="CHEBI:64076"/>
    </ligand>
</feature>
<keyword evidence="23" id="KW-1185">Reference proteome</keyword>
<keyword evidence="12 17" id="KW-0456">Lyase</keyword>
<evidence type="ECO:0000256" key="17">
    <source>
        <dbReference type="HAMAP-Rule" id="MF_01965"/>
    </source>
</evidence>
<evidence type="ECO:0000256" key="5">
    <source>
        <dbReference type="ARBA" id="ARBA00022723"/>
    </source>
</evidence>
<feature type="binding site" evidence="17">
    <location>
        <begin position="444"/>
        <end position="448"/>
    </location>
    <ligand>
        <name>AMP</name>
        <dbReference type="ChEBI" id="CHEBI:456215"/>
    </ligand>
</feature>
<evidence type="ECO:0000256" key="10">
    <source>
        <dbReference type="ARBA" id="ARBA00023027"/>
    </source>
</evidence>
<reference evidence="22 23" key="1">
    <citation type="submission" date="2018-05" db="EMBL/GenBank/DDBJ databases">
        <title>Genomic Encyclopedia of Type Strains, Phase IV (KMG-IV): sequencing the most valuable type-strain genomes for metagenomic binning, comparative biology and taxonomic classification.</title>
        <authorList>
            <person name="Goeker M."/>
        </authorList>
    </citation>
    <scope>NUCLEOTIDE SEQUENCE [LARGE SCALE GENOMIC DNA]</scope>
    <source>
        <strain evidence="22 23">DSM 100333</strain>
    </source>
</reference>
<comment type="cofactor">
    <cofactor evidence="17">
        <name>Mg(2+)</name>
        <dbReference type="ChEBI" id="CHEBI:18420"/>
    </cofactor>
</comment>
<name>A0A2U0U1D1_9BACT</name>
<dbReference type="GO" id="GO:0052855">
    <property type="term" value="F:ADP-dependent NAD(P)H-hydrate dehydratase activity"/>
    <property type="evidence" value="ECO:0007669"/>
    <property type="project" value="UniProtKB-UniRule"/>
</dbReference>
<comment type="subunit">
    <text evidence="17">Homotetramer.</text>
</comment>
<dbReference type="Gene3D" id="3.40.50.10260">
    <property type="entry name" value="YjeF N-terminal domain"/>
    <property type="match status" value="1"/>
</dbReference>
<evidence type="ECO:0000256" key="15">
    <source>
        <dbReference type="ARBA" id="ARBA00048238"/>
    </source>
</evidence>
<dbReference type="PANTHER" id="PTHR12592">
    <property type="entry name" value="ATP-DEPENDENT (S)-NAD(P)H-HYDRATE DEHYDRATASE FAMILY MEMBER"/>
    <property type="match status" value="1"/>
</dbReference>
<dbReference type="Gene3D" id="3.40.1190.20">
    <property type="match status" value="1"/>
</dbReference>
<comment type="catalytic activity">
    <reaction evidence="15 17 19">
        <text>(6S)-NADHX + ADP = AMP + phosphate + NADH + H(+)</text>
        <dbReference type="Rhea" id="RHEA:32223"/>
        <dbReference type="ChEBI" id="CHEBI:15378"/>
        <dbReference type="ChEBI" id="CHEBI:43474"/>
        <dbReference type="ChEBI" id="CHEBI:57945"/>
        <dbReference type="ChEBI" id="CHEBI:64074"/>
        <dbReference type="ChEBI" id="CHEBI:456215"/>
        <dbReference type="ChEBI" id="CHEBI:456216"/>
        <dbReference type="EC" id="4.2.1.136"/>
    </reaction>
</comment>
<dbReference type="InterPro" id="IPR030677">
    <property type="entry name" value="Nnr"/>
</dbReference>
<evidence type="ECO:0000256" key="8">
    <source>
        <dbReference type="ARBA" id="ARBA00022857"/>
    </source>
</evidence>
<dbReference type="PROSITE" id="PS51385">
    <property type="entry name" value="YJEF_N"/>
    <property type="match status" value="1"/>
</dbReference>
<keyword evidence="8 17" id="KW-0521">NADP</keyword>
<evidence type="ECO:0000256" key="1">
    <source>
        <dbReference type="ARBA" id="ARBA00000013"/>
    </source>
</evidence>
<evidence type="ECO:0000256" key="9">
    <source>
        <dbReference type="ARBA" id="ARBA00022958"/>
    </source>
</evidence>
<evidence type="ECO:0000256" key="11">
    <source>
        <dbReference type="ARBA" id="ARBA00023235"/>
    </source>
</evidence>
<dbReference type="SUPFAM" id="SSF53613">
    <property type="entry name" value="Ribokinase-like"/>
    <property type="match status" value="1"/>
</dbReference>
<feature type="binding site" evidence="18">
    <location>
        <position position="190"/>
    </location>
    <ligand>
        <name>(6S)-NADPHX</name>
        <dbReference type="ChEBI" id="CHEBI:64076"/>
    </ligand>
</feature>
<feature type="binding site" evidence="17">
    <location>
        <position position="294"/>
    </location>
    <ligand>
        <name>(6S)-NADPHX</name>
        <dbReference type="ChEBI" id="CHEBI:64076"/>
    </ligand>
</feature>
<dbReference type="PIRSF" id="PIRSF017184">
    <property type="entry name" value="Nnr"/>
    <property type="match status" value="1"/>
</dbReference>
<proteinExistence type="inferred from homology"/>
<feature type="binding site" evidence="18">
    <location>
        <begin position="87"/>
        <end position="91"/>
    </location>
    <ligand>
        <name>(6S)-NADPHX</name>
        <dbReference type="ChEBI" id="CHEBI:64076"/>
    </ligand>
</feature>
<comment type="caution">
    <text evidence="22">The sequence shown here is derived from an EMBL/GenBank/DDBJ whole genome shotgun (WGS) entry which is preliminary data.</text>
</comment>
<evidence type="ECO:0000256" key="2">
    <source>
        <dbReference type="ARBA" id="ARBA00000909"/>
    </source>
</evidence>
<evidence type="ECO:0000256" key="14">
    <source>
        <dbReference type="ARBA" id="ARBA00025153"/>
    </source>
</evidence>
<evidence type="ECO:0000256" key="4">
    <source>
        <dbReference type="ARBA" id="ARBA00009524"/>
    </source>
</evidence>
<comment type="cofactor">
    <cofactor evidence="18 19">
        <name>K(+)</name>
        <dbReference type="ChEBI" id="CHEBI:29103"/>
    </cofactor>
    <text evidence="18 19">Binds 1 potassium ion per subunit.</text>
</comment>
<comment type="similarity">
    <text evidence="4 19">In the C-terminal section; belongs to the NnrD/CARKD family.</text>
</comment>
<comment type="similarity">
    <text evidence="18">Belongs to the NnrE/AIBP family.</text>
</comment>
<evidence type="ECO:0000313" key="23">
    <source>
        <dbReference type="Proteomes" id="UP000245870"/>
    </source>
</evidence>
<feature type="binding site" evidence="17">
    <location>
        <position position="474"/>
    </location>
    <ligand>
        <name>(6S)-NADPHX</name>
        <dbReference type="ChEBI" id="CHEBI:64076"/>
    </ligand>
</feature>
<comment type="catalytic activity">
    <reaction evidence="2 18 19">
        <text>(6R)-NADPHX = (6S)-NADPHX</text>
        <dbReference type="Rhea" id="RHEA:32227"/>
        <dbReference type="ChEBI" id="CHEBI:64076"/>
        <dbReference type="ChEBI" id="CHEBI:64077"/>
        <dbReference type="EC" id="5.1.99.6"/>
    </reaction>
</comment>
<keyword evidence="13" id="KW-0511">Multifunctional enzyme</keyword>
<dbReference type="Pfam" id="PF01256">
    <property type="entry name" value="Carb_kinase"/>
    <property type="match status" value="1"/>
</dbReference>
<feature type="domain" description="YjeF C-terminal" evidence="20">
    <location>
        <begin position="259"/>
        <end position="533"/>
    </location>
</feature>
<dbReference type="GO" id="GO:0046872">
    <property type="term" value="F:metal ion binding"/>
    <property type="evidence" value="ECO:0007669"/>
    <property type="project" value="UniProtKB-UniRule"/>
</dbReference>
<evidence type="ECO:0000256" key="18">
    <source>
        <dbReference type="HAMAP-Rule" id="MF_01966"/>
    </source>
</evidence>
<dbReference type="GO" id="GO:0110051">
    <property type="term" value="P:metabolite repair"/>
    <property type="evidence" value="ECO:0007669"/>
    <property type="project" value="TreeGrafter"/>
</dbReference>
<feature type="binding site" evidence="17">
    <location>
        <position position="408"/>
    </location>
    <ligand>
        <name>(6S)-NADPHX</name>
        <dbReference type="ChEBI" id="CHEBI:64076"/>
    </ligand>
</feature>
<keyword evidence="9 18" id="KW-0630">Potassium</keyword>
<dbReference type="InterPro" id="IPR017953">
    <property type="entry name" value="Carbohydrate_kinase_pred_CS"/>
</dbReference>
<evidence type="ECO:0000313" key="22">
    <source>
        <dbReference type="EMBL" id="PVX49760.1"/>
    </source>
</evidence>
<dbReference type="EMBL" id="QENY01000019">
    <property type="protein sequence ID" value="PVX49760.1"/>
    <property type="molecule type" value="Genomic_DNA"/>
</dbReference>
<dbReference type="NCBIfam" id="TIGR00197">
    <property type="entry name" value="yjeF_nterm"/>
    <property type="match status" value="1"/>
</dbReference>
<feature type="domain" description="YjeF N-terminal" evidence="21">
    <location>
        <begin position="39"/>
        <end position="249"/>
    </location>
</feature>
<protein>
    <recommendedName>
        <fullName evidence="19">Bifunctional NAD(P)H-hydrate repair enzyme</fullName>
    </recommendedName>
    <alternativeName>
        <fullName evidence="19">Nicotinamide nucleotide repair protein</fullName>
    </alternativeName>
    <domain>
        <recommendedName>
            <fullName evidence="19">ADP-dependent (S)-NAD(P)H-hydrate dehydratase</fullName>
            <ecNumber evidence="19">4.2.1.136</ecNumber>
        </recommendedName>
        <alternativeName>
            <fullName evidence="19">ADP-dependent NAD(P)HX dehydratase</fullName>
        </alternativeName>
    </domain>
    <domain>
        <recommendedName>
            <fullName evidence="19">NAD(P)H-hydrate epimerase</fullName>
            <ecNumber evidence="19">5.1.99.6</ecNumber>
        </recommendedName>
    </domain>
</protein>
<feature type="binding site" evidence="18">
    <location>
        <begin position="161"/>
        <end position="167"/>
    </location>
    <ligand>
        <name>(6S)-NADPHX</name>
        <dbReference type="ChEBI" id="CHEBI:64076"/>
    </ligand>
</feature>
<organism evidence="22 23">
    <name type="scientific">Hallella colorans</name>
    <dbReference type="NCBI Taxonomy" id="1703337"/>
    <lineage>
        <taxon>Bacteria</taxon>
        <taxon>Pseudomonadati</taxon>
        <taxon>Bacteroidota</taxon>
        <taxon>Bacteroidia</taxon>
        <taxon>Bacteroidales</taxon>
        <taxon>Prevotellaceae</taxon>
        <taxon>Hallella</taxon>
    </lineage>
</organism>
<feature type="binding site" evidence="18">
    <location>
        <position position="193"/>
    </location>
    <ligand>
        <name>K(+)</name>
        <dbReference type="ChEBI" id="CHEBI:29103"/>
    </ligand>
</feature>
<evidence type="ECO:0000256" key="7">
    <source>
        <dbReference type="ARBA" id="ARBA00022840"/>
    </source>
</evidence>
<dbReference type="SUPFAM" id="SSF64153">
    <property type="entry name" value="YjeF N-terminal domain-like"/>
    <property type="match status" value="1"/>
</dbReference>
<dbReference type="HAMAP" id="MF_01966">
    <property type="entry name" value="NADHX_epimerase"/>
    <property type="match status" value="1"/>
</dbReference>
<comment type="catalytic activity">
    <reaction evidence="16 17 19">
        <text>(6S)-NADPHX + ADP = AMP + phosphate + NADPH + H(+)</text>
        <dbReference type="Rhea" id="RHEA:32235"/>
        <dbReference type="ChEBI" id="CHEBI:15378"/>
        <dbReference type="ChEBI" id="CHEBI:43474"/>
        <dbReference type="ChEBI" id="CHEBI:57783"/>
        <dbReference type="ChEBI" id="CHEBI:64076"/>
        <dbReference type="ChEBI" id="CHEBI:456215"/>
        <dbReference type="ChEBI" id="CHEBI:456216"/>
        <dbReference type="EC" id="4.2.1.136"/>
    </reaction>
</comment>
<dbReference type="Pfam" id="PF03853">
    <property type="entry name" value="YjeF_N"/>
    <property type="match status" value="1"/>
</dbReference>
<dbReference type="NCBIfam" id="TIGR00196">
    <property type="entry name" value="yjeF_cterm"/>
    <property type="match status" value="1"/>
</dbReference>
<dbReference type="EC" id="4.2.1.136" evidence="19"/>
<dbReference type="AlphaFoldDB" id="A0A2U0U1D1"/>
<dbReference type="PROSITE" id="PS51383">
    <property type="entry name" value="YJEF_C_3"/>
    <property type="match status" value="1"/>
</dbReference>
<keyword evidence="11 18" id="KW-0413">Isomerase</keyword>
<comment type="function">
    <text evidence="14 19">Bifunctional enzyme that catalyzes the epimerization of the S- and R-forms of NAD(P)HX and the dehydration of the S-form of NAD(P)HX at the expense of ADP, which is converted to AMP. This allows the repair of both epimers of NAD(P)HX, a damaged form of NAD(P)H that is a result of enzymatic or heat-dependent hydration.</text>
</comment>
<feature type="binding site" evidence="17">
    <location>
        <position position="473"/>
    </location>
    <ligand>
        <name>AMP</name>
        <dbReference type="ChEBI" id="CHEBI:456215"/>
    </ligand>
</feature>
<dbReference type="HAMAP" id="MF_01965">
    <property type="entry name" value="NADHX_dehydratase"/>
    <property type="match status" value="1"/>
</dbReference>
<evidence type="ECO:0000256" key="3">
    <source>
        <dbReference type="ARBA" id="ARBA00006001"/>
    </source>
</evidence>
<comment type="catalytic activity">
    <reaction evidence="1 18 19">
        <text>(6R)-NADHX = (6S)-NADHX</text>
        <dbReference type="Rhea" id="RHEA:32215"/>
        <dbReference type="ChEBI" id="CHEBI:64074"/>
        <dbReference type="ChEBI" id="CHEBI:64075"/>
        <dbReference type="EC" id="5.1.99.6"/>
    </reaction>
</comment>
<comment type="function">
    <text evidence="18">Catalyzes the epimerization of the S- and R-forms of NAD(P)HX, a damaged form of NAD(P)H that is a result of enzymatic or heat-dependent hydration. This is a prerequisite for the S-specific NAD(P)H-hydrate dehydratase to allow the repair of both epimers of NAD(P)HX.</text>
</comment>
<keyword evidence="7 17" id="KW-0067">ATP-binding</keyword>
<dbReference type="InterPro" id="IPR036652">
    <property type="entry name" value="YjeF_N_dom_sf"/>
</dbReference>
<evidence type="ECO:0000259" key="21">
    <source>
        <dbReference type="PROSITE" id="PS51385"/>
    </source>
</evidence>
<dbReference type="PROSITE" id="PS01050">
    <property type="entry name" value="YJEF_C_2"/>
    <property type="match status" value="1"/>
</dbReference>
<evidence type="ECO:0000256" key="12">
    <source>
        <dbReference type="ARBA" id="ARBA00023239"/>
    </source>
</evidence>
<dbReference type="GO" id="GO:0046496">
    <property type="term" value="P:nicotinamide nucleotide metabolic process"/>
    <property type="evidence" value="ECO:0007669"/>
    <property type="project" value="UniProtKB-UniRule"/>
</dbReference>
<dbReference type="InterPro" id="IPR004443">
    <property type="entry name" value="YjeF_N_dom"/>
</dbReference>
<gene>
    <name evidence="18" type="primary">nnrE</name>
    <name evidence="17" type="synonym">nnrD</name>
    <name evidence="22" type="ORF">C7379_11919</name>
</gene>